<reference evidence="1 2" key="1">
    <citation type="submission" date="2023-03" db="EMBL/GenBank/DDBJ databases">
        <title>YIM 133296 draft genome.</title>
        <authorList>
            <person name="Xiong L."/>
        </authorList>
    </citation>
    <scope>NUCLEOTIDE SEQUENCE [LARGE SCALE GENOMIC DNA]</scope>
    <source>
        <strain evidence="1 2">YIM 133296</strain>
    </source>
</reference>
<keyword evidence="2" id="KW-1185">Reference proteome</keyword>
<dbReference type="EMBL" id="JAROAV010000024">
    <property type="protein sequence ID" value="MDF8264161.1"/>
    <property type="molecule type" value="Genomic_DNA"/>
</dbReference>
<organism evidence="1 2">
    <name type="scientific">Luteipulveratus flavus</name>
    <dbReference type="NCBI Taxonomy" id="3031728"/>
    <lineage>
        <taxon>Bacteria</taxon>
        <taxon>Bacillati</taxon>
        <taxon>Actinomycetota</taxon>
        <taxon>Actinomycetes</taxon>
        <taxon>Micrococcales</taxon>
        <taxon>Dermacoccaceae</taxon>
        <taxon>Luteipulveratus</taxon>
    </lineage>
</organism>
<evidence type="ECO:0000313" key="1">
    <source>
        <dbReference type="EMBL" id="MDF8264161.1"/>
    </source>
</evidence>
<sequence>MGPAVEVAPAAEHGTVMELTACRTPFLYVPLRHHFEQNFHVRHRLEQYHAGTMLPYEQAADPDALAAAIVRHLGREVDYLPVESDGAARAAAWLAELV</sequence>
<protein>
    <submittedName>
        <fullName evidence="1">Uncharacterized protein</fullName>
    </submittedName>
</protein>
<comment type="caution">
    <text evidence="1">The sequence shown here is derived from an EMBL/GenBank/DDBJ whole genome shotgun (WGS) entry which is preliminary data.</text>
</comment>
<proteinExistence type="predicted"/>
<dbReference type="Proteomes" id="UP001528912">
    <property type="component" value="Unassembled WGS sequence"/>
</dbReference>
<dbReference type="SUPFAM" id="SSF53756">
    <property type="entry name" value="UDP-Glycosyltransferase/glycogen phosphorylase"/>
    <property type="match status" value="1"/>
</dbReference>
<accession>A0ABT6CA45</accession>
<name>A0ABT6CA45_9MICO</name>
<dbReference type="RefSeq" id="WP_277191782.1">
    <property type="nucleotide sequence ID" value="NZ_JAROAV010000024.1"/>
</dbReference>
<evidence type="ECO:0000313" key="2">
    <source>
        <dbReference type="Proteomes" id="UP001528912"/>
    </source>
</evidence>
<gene>
    <name evidence="1" type="ORF">P4R38_07910</name>
</gene>
<dbReference type="Gene3D" id="3.40.50.2000">
    <property type="entry name" value="Glycogen Phosphorylase B"/>
    <property type="match status" value="1"/>
</dbReference>